<comment type="caution">
    <text evidence="1">The sequence shown here is derived from an EMBL/GenBank/DDBJ whole genome shotgun (WGS) entry which is preliminary data.</text>
</comment>
<accession>A0ABW3YR40</accession>
<evidence type="ECO:0000313" key="2">
    <source>
        <dbReference type="Proteomes" id="UP001597173"/>
    </source>
</evidence>
<protein>
    <submittedName>
        <fullName evidence="1">Uncharacterized protein</fullName>
    </submittedName>
</protein>
<sequence length="95" mass="11307">MTNYRITDDEQAQINRLQDEIENLFMWQKMYKSGCFNCIQDTVNPAYLGYENLKLRIADLVQGKPMEDRWILSDIEKRLRLKVAEYERQAAEATN</sequence>
<reference evidence="2" key="1">
    <citation type="journal article" date="2019" name="Int. J. Syst. Evol. Microbiol.">
        <title>The Global Catalogue of Microorganisms (GCM) 10K type strain sequencing project: providing services to taxonomists for standard genome sequencing and annotation.</title>
        <authorList>
            <consortium name="The Broad Institute Genomics Platform"/>
            <consortium name="The Broad Institute Genome Sequencing Center for Infectious Disease"/>
            <person name="Wu L."/>
            <person name="Ma J."/>
        </authorList>
    </citation>
    <scope>NUCLEOTIDE SEQUENCE [LARGE SCALE GENOMIC DNA]</scope>
    <source>
        <strain evidence="2">CCUG 55609</strain>
    </source>
</reference>
<organism evidence="1 2">
    <name type="scientific">Mycoplana ramosa</name>
    <name type="common">Mycoplana bullata</name>
    <dbReference type="NCBI Taxonomy" id="40837"/>
    <lineage>
        <taxon>Bacteria</taxon>
        <taxon>Pseudomonadati</taxon>
        <taxon>Pseudomonadota</taxon>
        <taxon>Alphaproteobacteria</taxon>
        <taxon>Hyphomicrobiales</taxon>
        <taxon>Rhizobiaceae</taxon>
        <taxon>Mycoplana</taxon>
    </lineage>
</organism>
<name>A0ABW3YR40_MYCRA</name>
<evidence type="ECO:0000313" key="1">
    <source>
        <dbReference type="EMBL" id="MFD1326764.1"/>
    </source>
</evidence>
<dbReference type="RefSeq" id="WP_374840074.1">
    <property type="nucleotide sequence ID" value="NZ_JBHEEW010000013.1"/>
</dbReference>
<dbReference type="Proteomes" id="UP001597173">
    <property type="component" value="Unassembled WGS sequence"/>
</dbReference>
<proteinExistence type="predicted"/>
<gene>
    <name evidence="1" type="ORF">ACFQ33_02465</name>
</gene>
<keyword evidence="2" id="KW-1185">Reference proteome</keyword>
<dbReference type="EMBL" id="JBHTNF010000001">
    <property type="protein sequence ID" value="MFD1326764.1"/>
    <property type="molecule type" value="Genomic_DNA"/>
</dbReference>